<dbReference type="EMBL" id="BMAO01032004">
    <property type="protein sequence ID" value="GFQ79118.1"/>
    <property type="molecule type" value="Genomic_DNA"/>
</dbReference>
<dbReference type="GO" id="GO:0005524">
    <property type="term" value="F:ATP binding"/>
    <property type="evidence" value="ECO:0007669"/>
    <property type="project" value="UniProtKB-KW"/>
</dbReference>
<evidence type="ECO:0000259" key="6">
    <source>
        <dbReference type="PROSITE" id="PS50011"/>
    </source>
</evidence>
<dbReference type="GO" id="GO:0010389">
    <property type="term" value="P:regulation of G2/M transition of mitotic cell cycle"/>
    <property type="evidence" value="ECO:0007669"/>
    <property type="project" value="TreeGrafter"/>
</dbReference>
<keyword evidence="1" id="KW-0723">Serine/threonine-protein kinase</keyword>
<accession>A0A8X6FFZ1</accession>
<dbReference type="InterPro" id="IPR050108">
    <property type="entry name" value="CDK"/>
</dbReference>
<keyword evidence="4 7" id="KW-0418">Kinase</keyword>
<protein>
    <submittedName>
        <fullName evidence="7">Cyclin-dependent kinase 4</fullName>
    </submittedName>
</protein>
<gene>
    <name evidence="7" type="primary">CDK4</name>
    <name evidence="7" type="ORF">TNCT_154291</name>
</gene>
<dbReference type="Pfam" id="PF00069">
    <property type="entry name" value="Pkinase"/>
    <property type="match status" value="1"/>
</dbReference>
<dbReference type="GO" id="GO:0007165">
    <property type="term" value="P:signal transduction"/>
    <property type="evidence" value="ECO:0007669"/>
    <property type="project" value="TreeGrafter"/>
</dbReference>
<evidence type="ECO:0000256" key="3">
    <source>
        <dbReference type="ARBA" id="ARBA00022741"/>
    </source>
</evidence>
<feature type="domain" description="Protein kinase" evidence="6">
    <location>
        <begin position="1"/>
        <end position="291"/>
    </location>
</feature>
<evidence type="ECO:0000313" key="7">
    <source>
        <dbReference type="EMBL" id="GFQ79118.1"/>
    </source>
</evidence>
<name>A0A8X6FFZ1_TRICU</name>
<dbReference type="PROSITE" id="PS50011">
    <property type="entry name" value="PROTEIN_KINASE_DOM"/>
    <property type="match status" value="1"/>
</dbReference>
<proteinExistence type="predicted"/>
<dbReference type="GO" id="GO:0004693">
    <property type="term" value="F:cyclin-dependent protein serine/threonine kinase activity"/>
    <property type="evidence" value="ECO:0007669"/>
    <property type="project" value="TreeGrafter"/>
</dbReference>
<keyword evidence="8" id="KW-1185">Reference proteome</keyword>
<dbReference type="GO" id="GO:0000307">
    <property type="term" value="C:cyclin-dependent protein kinase holoenzyme complex"/>
    <property type="evidence" value="ECO:0007669"/>
    <property type="project" value="TreeGrafter"/>
</dbReference>
<dbReference type="OrthoDB" id="1732493at2759"/>
<comment type="caution">
    <text evidence="7">The sequence shown here is derived from an EMBL/GenBank/DDBJ whole genome shotgun (WGS) entry which is preliminary data.</text>
</comment>
<dbReference type="GO" id="GO:0005634">
    <property type="term" value="C:nucleus"/>
    <property type="evidence" value="ECO:0007669"/>
    <property type="project" value="TreeGrafter"/>
</dbReference>
<dbReference type="SUPFAM" id="SSF56112">
    <property type="entry name" value="Protein kinase-like (PK-like)"/>
    <property type="match status" value="1"/>
</dbReference>
<evidence type="ECO:0000256" key="2">
    <source>
        <dbReference type="ARBA" id="ARBA00022679"/>
    </source>
</evidence>
<dbReference type="GO" id="GO:0010468">
    <property type="term" value="P:regulation of gene expression"/>
    <property type="evidence" value="ECO:0007669"/>
    <property type="project" value="TreeGrafter"/>
</dbReference>
<dbReference type="Proteomes" id="UP000887116">
    <property type="component" value="Unassembled WGS sequence"/>
</dbReference>
<dbReference type="AlphaFoldDB" id="A0A8X6FFZ1"/>
<dbReference type="PANTHER" id="PTHR24056">
    <property type="entry name" value="CELL DIVISION PROTEIN KINASE"/>
    <property type="match status" value="1"/>
</dbReference>
<keyword evidence="2" id="KW-0808">Transferase</keyword>
<keyword evidence="3" id="KW-0547">Nucleotide-binding</keyword>
<evidence type="ECO:0000313" key="8">
    <source>
        <dbReference type="Proteomes" id="UP000887116"/>
    </source>
</evidence>
<keyword evidence="5" id="KW-0067">ATP-binding</keyword>
<dbReference type="Gene3D" id="1.10.510.10">
    <property type="entry name" value="Transferase(Phosphotransferase) domain 1"/>
    <property type="match status" value="1"/>
</dbReference>
<dbReference type="Gene3D" id="3.30.200.20">
    <property type="entry name" value="Phosphorylase Kinase, domain 1"/>
    <property type="match status" value="1"/>
</dbReference>
<dbReference type="PANTHER" id="PTHR24056:SF472">
    <property type="entry name" value="CYCLIN-DEPENDENT KINASE 4, ISOFORM A"/>
    <property type="match status" value="1"/>
</dbReference>
<dbReference type="SMART" id="SM00220">
    <property type="entry name" value="S_TKc"/>
    <property type="match status" value="1"/>
</dbReference>
<dbReference type="GO" id="GO:0005737">
    <property type="term" value="C:cytoplasm"/>
    <property type="evidence" value="ECO:0007669"/>
    <property type="project" value="TreeGrafter"/>
</dbReference>
<sequence length="291" mass="32386">RDQSLAAGVRTRQLYKALKLIMPSNIIAKNCSAATRNNTNTSIATSNASSNQSTAPTNISSFSIFQHSSKNYDEMTVIGNGAYGEDGVPVSTIREIALLKQLTALEHPNVVRLLDICHGRKLENERQMLVYLVFEHVDQDLATYLERCPSPGLSPEKIKWSNCFNVSGGNIMVQAPEVLLYQAYASAVDVWSSGCILAELYKREPLFPGENEVDQLGKIFEVIGSPKQSEWPKDVSLPWTSFKFYKGVPFRNILPGMCPDGIDLLKRMLCFNPVDRISCLLKYKNAGSCFH</sequence>
<dbReference type="InterPro" id="IPR011009">
    <property type="entry name" value="Kinase-like_dom_sf"/>
</dbReference>
<evidence type="ECO:0000256" key="4">
    <source>
        <dbReference type="ARBA" id="ARBA00022777"/>
    </source>
</evidence>
<organism evidence="7 8">
    <name type="scientific">Trichonephila clavata</name>
    <name type="common">Joro spider</name>
    <name type="synonym">Nephila clavata</name>
    <dbReference type="NCBI Taxonomy" id="2740835"/>
    <lineage>
        <taxon>Eukaryota</taxon>
        <taxon>Metazoa</taxon>
        <taxon>Ecdysozoa</taxon>
        <taxon>Arthropoda</taxon>
        <taxon>Chelicerata</taxon>
        <taxon>Arachnida</taxon>
        <taxon>Araneae</taxon>
        <taxon>Araneomorphae</taxon>
        <taxon>Entelegynae</taxon>
        <taxon>Araneoidea</taxon>
        <taxon>Nephilidae</taxon>
        <taxon>Trichonephila</taxon>
    </lineage>
</organism>
<dbReference type="GO" id="GO:0000082">
    <property type="term" value="P:G1/S transition of mitotic cell cycle"/>
    <property type="evidence" value="ECO:0007669"/>
    <property type="project" value="TreeGrafter"/>
</dbReference>
<dbReference type="InterPro" id="IPR000719">
    <property type="entry name" value="Prot_kinase_dom"/>
</dbReference>
<evidence type="ECO:0000256" key="1">
    <source>
        <dbReference type="ARBA" id="ARBA00022527"/>
    </source>
</evidence>
<dbReference type="GO" id="GO:0030332">
    <property type="term" value="F:cyclin binding"/>
    <property type="evidence" value="ECO:0007669"/>
    <property type="project" value="TreeGrafter"/>
</dbReference>
<evidence type="ECO:0000256" key="5">
    <source>
        <dbReference type="ARBA" id="ARBA00022840"/>
    </source>
</evidence>
<reference evidence="7" key="1">
    <citation type="submission" date="2020-07" db="EMBL/GenBank/DDBJ databases">
        <title>Multicomponent nature underlies the extraordinary mechanical properties of spider dragline silk.</title>
        <authorList>
            <person name="Kono N."/>
            <person name="Nakamura H."/>
            <person name="Mori M."/>
            <person name="Yoshida Y."/>
            <person name="Ohtoshi R."/>
            <person name="Malay A.D."/>
            <person name="Moran D.A.P."/>
            <person name="Tomita M."/>
            <person name="Numata K."/>
            <person name="Arakawa K."/>
        </authorList>
    </citation>
    <scope>NUCLEOTIDE SEQUENCE</scope>
</reference>
<feature type="non-terminal residue" evidence="7">
    <location>
        <position position="1"/>
    </location>
</feature>